<feature type="region of interest" description="Disordered" evidence="2">
    <location>
        <begin position="228"/>
        <end position="248"/>
    </location>
</feature>
<dbReference type="InterPro" id="IPR013083">
    <property type="entry name" value="Znf_RING/FYVE/PHD"/>
</dbReference>
<name>A0AAW1REH8_9CHLO</name>
<dbReference type="Gene3D" id="3.30.40.10">
    <property type="entry name" value="Zinc/RING finger domain, C3HC4 (zinc finger)"/>
    <property type="match status" value="1"/>
</dbReference>
<feature type="domain" description="Peptidase C1A papain C-terminal" evidence="3">
    <location>
        <begin position="225"/>
        <end position="365"/>
    </location>
</feature>
<dbReference type="InterPro" id="IPR038765">
    <property type="entry name" value="Papain-like_cys_pep_sf"/>
</dbReference>
<comment type="caution">
    <text evidence="4">The sequence shown here is derived from an EMBL/GenBank/DDBJ whole genome shotgun (WGS) entry which is preliminary data.</text>
</comment>
<reference evidence="4 5" key="1">
    <citation type="journal article" date="2024" name="Nat. Commun.">
        <title>Phylogenomics reveals the evolutionary origins of lichenization in chlorophyte algae.</title>
        <authorList>
            <person name="Puginier C."/>
            <person name="Libourel C."/>
            <person name="Otte J."/>
            <person name="Skaloud P."/>
            <person name="Haon M."/>
            <person name="Grisel S."/>
            <person name="Petersen M."/>
            <person name="Berrin J.G."/>
            <person name="Delaux P.M."/>
            <person name="Dal Grande F."/>
            <person name="Keller J."/>
        </authorList>
    </citation>
    <scope>NUCLEOTIDE SEQUENCE [LARGE SCALE GENOMIC DNA]</scope>
    <source>
        <strain evidence="4 5">SAG 2145</strain>
    </source>
</reference>
<dbReference type="CDD" id="cd02248">
    <property type="entry name" value="Peptidase_C1A"/>
    <property type="match status" value="1"/>
</dbReference>
<dbReference type="SUPFAM" id="SSF54001">
    <property type="entry name" value="Cysteine proteinases"/>
    <property type="match status" value="1"/>
</dbReference>
<evidence type="ECO:0000259" key="3">
    <source>
        <dbReference type="SMART" id="SM00645"/>
    </source>
</evidence>
<keyword evidence="5" id="KW-1185">Reference proteome</keyword>
<protein>
    <recommendedName>
        <fullName evidence="3">Peptidase C1A papain C-terminal domain-containing protein</fullName>
    </recommendedName>
</protein>
<organism evidence="4 5">
    <name type="scientific">Apatococcus lobatus</name>
    <dbReference type="NCBI Taxonomy" id="904363"/>
    <lineage>
        <taxon>Eukaryota</taxon>
        <taxon>Viridiplantae</taxon>
        <taxon>Chlorophyta</taxon>
        <taxon>core chlorophytes</taxon>
        <taxon>Trebouxiophyceae</taxon>
        <taxon>Chlorellales</taxon>
        <taxon>Chlorellaceae</taxon>
        <taxon>Apatococcus</taxon>
    </lineage>
</organism>
<dbReference type="Pfam" id="PF00112">
    <property type="entry name" value="Peptidase_C1"/>
    <property type="match status" value="1"/>
</dbReference>
<gene>
    <name evidence="4" type="ORF">WJX74_006133</name>
</gene>
<sequence length="365" mass="40096">MANVSSSQADLLSQVVVDSSVVQRFLSSERGTRVTPFVGNLSSMSESYSDAAEVLHKGHANDKVQQIQEDLVALLAMRAEAECVGATLDTVSSQYSASLQATDFQQQMRQLLEQSMACKQYNVNSDPTFQQFTRKAGANDLAAGSCDEDVMLEEGQEIELNTVCPITAKQTYDLDEPVEDEQGVVYERAAILDYLRRNCGTSVCPIAGMSHTITAASLRASKRILREQRRRREQREQGEGSYQDSDDDDAVDCGSCWAFSTTGSVEGINAIVTGKLTSLSEQELIDCDTSRDHGCHGGLMDFAFGFIMQNGGLDTERDYKYLALGEACNSKKEHRHIVTIDGYRDVPPNDEKSLLKVSLTYASVD</sequence>
<accession>A0AAW1REH8</accession>
<dbReference type="GO" id="GO:0006508">
    <property type="term" value="P:proteolysis"/>
    <property type="evidence" value="ECO:0007669"/>
    <property type="project" value="InterPro"/>
</dbReference>
<dbReference type="Proteomes" id="UP001438707">
    <property type="component" value="Unassembled WGS sequence"/>
</dbReference>
<dbReference type="Gene3D" id="3.90.70.10">
    <property type="entry name" value="Cysteine proteinases"/>
    <property type="match status" value="1"/>
</dbReference>
<evidence type="ECO:0000313" key="5">
    <source>
        <dbReference type="Proteomes" id="UP001438707"/>
    </source>
</evidence>
<comment type="similarity">
    <text evidence="1">Belongs to the peptidase C1 family.</text>
</comment>
<dbReference type="AlphaFoldDB" id="A0AAW1REH8"/>
<dbReference type="InterPro" id="IPR000668">
    <property type="entry name" value="Peptidase_C1A_C"/>
</dbReference>
<dbReference type="InterPro" id="IPR013128">
    <property type="entry name" value="Peptidase_C1A"/>
</dbReference>
<proteinExistence type="inferred from homology"/>
<dbReference type="GO" id="GO:0008234">
    <property type="term" value="F:cysteine-type peptidase activity"/>
    <property type="evidence" value="ECO:0007669"/>
    <property type="project" value="InterPro"/>
</dbReference>
<evidence type="ECO:0000256" key="2">
    <source>
        <dbReference type="SAM" id="MobiDB-lite"/>
    </source>
</evidence>
<dbReference type="InterPro" id="IPR039417">
    <property type="entry name" value="Peptidase_C1A_papain-like"/>
</dbReference>
<dbReference type="PANTHER" id="PTHR12411">
    <property type="entry name" value="CYSTEINE PROTEASE FAMILY C1-RELATED"/>
    <property type="match status" value="1"/>
</dbReference>
<dbReference type="SMART" id="SM00645">
    <property type="entry name" value="Pept_C1"/>
    <property type="match status" value="1"/>
</dbReference>
<dbReference type="EMBL" id="JALJOS010000013">
    <property type="protein sequence ID" value="KAK9831686.1"/>
    <property type="molecule type" value="Genomic_DNA"/>
</dbReference>
<evidence type="ECO:0000313" key="4">
    <source>
        <dbReference type="EMBL" id="KAK9831686.1"/>
    </source>
</evidence>
<evidence type="ECO:0000256" key="1">
    <source>
        <dbReference type="ARBA" id="ARBA00008455"/>
    </source>
</evidence>